<sequence length="112" mass="11350">MIGPGAGGAAGAGLPSGFSAPGTASNVLPLIAAGQPRLPLVAPAPIVPRRTASAAPMTLRAEASPLGLGPTVYRLVCAQVAWLIVLLVSLSLLLTQGRLNHRGRHAAHRRGR</sequence>
<evidence type="ECO:0000313" key="3">
    <source>
        <dbReference type="Proteomes" id="UP001501442"/>
    </source>
</evidence>
<organism evidence="2 3">
    <name type="scientific">Actinoallomurus vinaceus</name>
    <dbReference type="NCBI Taxonomy" id="1080074"/>
    <lineage>
        <taxon>Bacteria</taxon>
        <taxon>Bacillati</taxon>
        <taxon>Actinomycetota</taxon>
        <taxon>Actinomycetes</taxon>
        <taxon>Streptosporangiales</taxon>
        <taxon>Thermomonosporaceae</taxon>
        <taxon>Actinoallomurus</taxon>
    </lineage>
</organism>
<keyword evidence="3" id="KW-1185">Reference proteome</keyword>
<evidence type="ECO:0000256" key="1">
    <source>
        <dbReference type="SAM" id="Phobius"/>
    </source>
</evidence>
<comment type="caution">
    <text evidence="2">The sequence shown here is derived from an EMBL/GenBank/DDBJ whole genome shotgun (WGS) entry which is preliminary data.</text>
</comment>
<feature type="transmembrane region" description="Helical" evidence="1">
    <location>
        <begin position="72"/>
        <end position="94"/>
    </location>
</feature>
<accession>A0ABP8U7V4</accession>
<dbReference type="Proteomes" id="UP001501442">
    <property type="component" value="Unassembled WGS sequence"/>
</dbReference>
<name>A0ABP8U7V4_9ACTN</name>
<keyword evidence="1" id="KW-1133">Transmembrane helix</keyword>
<keyword evidence="1" id="KW-0472">Membrane</keyword>
<protein>
    <submittedName>
        <fullName evidence="2">Uncharacterized protein</fullName>
    </submittedName>
</protein>
<proteinExistence type="predicted"/>
<keyword evidence="1" id="KW-0812">Transmembrane</keyword>
<gene>
    <name evidence="2" type="ORF">GCM10023196_026080</name>
</gene>
<dbReference type="EMBL" id="BAABHK010000003">
    <property type="protein sequence ID" value="GAA4624728.1"/>
    <property type="molecule type" value="Genomic_DNA"/>
</dbReference>
<reference evidence="3" key="1">
    <citation type="journal article" date="2019" name="Int. J. Syst. Evol. Microbiol.">
        <title>The Global Catalogue of Microorganisms (GCM) 10K type strain sequencing project: providing services to taxonomists for standard genome sequencing and annotation.</title>
        <authorList>
            <consortium name="The Broad Institute Genomics Platform"/>
            <consortium name="The Broad Institute Genome Sequencing Center for Infectious Disease"/>
            <person name="Wu L."/>
            <person name="Ma J."/>
        </authorList>
    </citation>
    <scope>NUCLEOTIDE SEQUENCE [LARGE SCALE GENOMIC DNA]</scope>
    <source>
        <strain evidence="3">JCM 17939</strain>
    </source>
</reference>
<evidence type="ECO:0000313" key="2">
    <source>
        <dbReference type="EMBL" id="GAA4624728.1"/>
    </source>
</evidence>